<dbReference type="HOGENOM" id="CLU_080664_3_1_6"/>
<name>F2JY65_MARM1</name>
<dbReference type="PANTHER" id="PTHR33178:SF10">
    <property type="entry name" value="STRESS-RESPONSE A_B BARREL DOMAIN-CONTAINING PROTEIN"/>
    <property type="match status" value="1"/>
</dbReference>
<organism evidence="3 4">
    <name type="scientific">Marinomonas mediterranea (strain ATCC 700492 / JCM 21426 / NBRC 103028 / MMB-1)</name>
    <dbReference type="NCBI Taxonomy" id="717774"/>
    <lineage>
        <taxon>Bacteria</taxon>
        <taxon>Pseudomonadati</taxon>
        <taxon>Pseudomonadota</taxon>
        <taxon>Gammaproteobacteria</taxon>
        <taxon>Oceanospirillales</taxon>
        <taxon>Oceanospirillaceae</taxon>
        <taxon>Marinomonas</taxon>
    </lineage>
</organism>
<dbReference type="InterPro" id="IPR011008">
    <property type="entry name" value="Dimeric_a/b-barrel"/>
</dbReference>
<dbReference type="RefSeq" id="WP_013660706.1">
    <property type="nucleotide sequence ID" value="NC_015276.1"/>
</dbReference>
<comment type="subunit">
    <text evidence="1">Homodimer.</text>
</comment>
<dbReference type="Proteomes" id="UP000001062">
    <property type="component" value="Chromosome"/>
</dbReference>
<evidence type="ECO:0000313" key="3">
    <source>
        <dbReference type="EMBL" id="ADZ90801.1"/>
    </source>
</evidence>
<dbReference type="OrthoDB" id="9808130at2"/>
<dbReference type="PATRIC" id="fig|717774.3.peg.1596"/>
<feature type="domain" description="Stress-response A/B barrel" evidence="2">
    <location>
        <begin position="2"/>
        <end position="94"/>
    </location>
</feature>
<dbReference type="PANTHER" id="PTHR33178">
    <property type="match status" value="1"/>
</dbReference>
<dbReference type="Pfam" id="PF07876">
    <property type="entry name" value="Dabb"/>
    <property type="match status" value="1"/>
</dbReference>
<accession>F2JY65</accession>
<protein>
    <submittedName>
        <fullName evidence="3">Stress responsive alpha-beta barrel domain-containing protein</fullName>
    </submittedName>
</protein>
<proteinExistence type="predicted"/>
<dbReference type="STRING" id="717774.Marme_1536"/>
<dbReference type="EMBL" id="CP002583">
    <property type="protein sequence ID" value="ADZ90801.1"/>
    <property type="molecule type" value="Genomic_DNA"/>
</dbReference>
<dbReference type="eggNOG" id="ENOG5032YCK">
    <property type="taxonomic scope" value="Bacteria"/>
</dbReference>
<dbReference type="Gene3D" id="3.30.70.100">
    <property type="match status" value="1"/>
</dbReference>
<gene>
    <name evidence="3" type="ordered locus">Marme_1536</name>
</gene>
<sequence length="96" mass="11551">MLQHYVVLKYQPETPESHINEFIARMRTLEKEIEHVKYLEIGRDELKEGRSWDLILIMKFESLDSLRAYQEHPKHQDIMRFNGVYVDNIAAIDYTI</sequence>
<dbReference type="KEGG" id="mme:Marme_1536"/>
<dbReference type="PROSITE" id="PS51502">
    <property type="entry name" value="S_R_A_B_BARREL"/>
    <property type="match status" value="1"/>
</dbReference>
<reference evidence="3 4" key="1">
    <citation type="journal article" date="2012" name="Stand. Genomic Sci.">
        <title>Complete genome sequence of the melanogenic marine bacterium Marinomonas mediterranea type strain (MMB-1(T)).</title>
        <authorList>
            <person name="Lucas-Elio P."/>
            <person name="Goodwin L."/>
            <person name="Woyke T."/>
            <person name="Pitluck S."/>
            <person name="Nolan M."/>
            <person name="Kyrpides N.C."/>
            <person name="Detter J.C."/>
            <person name="Copeland A."/>
            <person name="Teshima H."/>
            <person name="Bruce D."/>
            <person name="Detter C."/>
            <person name="Tapia R."/>
            <person name="Han S."/>
            <person name="Land M.L."/>
            <person name="Ivanova N."/>
            <person name="Mikhailova N."/>
            <person name="Johnston A.W."/>
            <person name="Sanchez-Amat A."/>
        </authorList>
    </citation>
    <scope>NUCLEOTIDE SEQUENCE [LARGE SCALE GENOMIC DNA]</scope>
    <source>
        <strain evidence="4">ATCC 700492 / JCM 21426 / NBRC 103028 / MMB-1</strain>
    </source>
</reference>
<dbReference type="InterPro" id="IPR013097">
    <property type="entry name" value="Dabb"/>
</dbReference>
<dbReference type="AlphaFoldDB" id="F2JY65"/>
<dbReference type="SUPFAM" id="SSF54909">
    <property type="entry name" value="Dimeric alpha+beta barrel"/>
    <property type="match status" value="1"/>
</dbReference>
<dbReference type="SMART" id="SM00886">
    <property type="entry name" value="Dabb"/>
    <property type="match status" value="1"/>
</dbReference>
<dbReference type="InterPro" id="IPR044662">
    <property type="entry name" value="HS1/DABB1-like"/>
</dbReference>
<keyword evidence="4" id="KW-1185">Reference proteome</keyword>
<evidence type="ECO:0000313" key="4">
    <source>
        <dbReference type="Proteomes" id="UP000001062"/>
    </source>
</evidence>
<evidence type="ECO:0000256" key="1">
    <source>
        <dbReference type="ARBA" id="ARBA00011738"/>
    </source>
</evidence>
<evidence type="ECO:0000259" key="2">
    <source>
        <dbReference type="PROSITE" id="PS51502"/>
    </source>
</evidence>